<reference evidence="3" key="1">
    <citation type="submission" date="2016-10" db="EMBL/GenBank/DDBJ databases">
        <authorList>
            <person name="Varghese N."/>
            <person name="Submissions S."/>
        </authorList>
    </citation>
    <scope>NUCLEOTIDE SEQUENCE [LARGE SCALE GENOMIC DNA]</scope>
    <source>
        <strain evidence="3">CGMCC 4.3506</strain>
    </source>
</reference>
<dbReference type="Proteomes" id="UP000199623">
    <property type="component" value="Unassembled WGS sequence"/>
</dbReference>
<keyword evidence="3" id="KW-1185">Reference proteome</keyword>
<dbReference type="EMBL" id="FNCC01000004">
    <property type="protein sequence ID" value="SDF94458.1"/>
    <property type="molecule type" value="Genomic_DNA"/>
</dbReference>
<gene>
    <name evidence="2" type="ORF">SAMN05216553_104307</name>
</gene>
<dbReference type="AlphaFoldDB" id="A0A1G7Q7M0"/>
<evidence type="ECO:0008006" key="4">
    <source>
        <dbReference type="Google" id="ProtNLM"/>
    </source>
</evidence>
<proteinExistence type="predicted"/>
<accession>A0A1G7Q7M0</accession>
<protein>
    <recommendedName>
        <fullName evidence="4">Secreted protein</fullName>
    </recommendedName>
</protein>
<feature type="signal peptide" evidence="1">
    <location>
        <begin position="1"/>
        <end position="23"/>
    </location>
</feature>
<evidence type="ECO:0000256" key="1">
    <source>
        <dbReference type="SAM" id="SignalP"/>
    </source>
</evidence>
<organism evidence="2 3">
    <name type="scientific">Lentzea fradiae</name>
    <dbReference type="NCBI Taxonomy" id="200378"/>
    <lineage>
        <taxon>Bacteria</taxon>
        <taxon>Bacillati</taxon>
        <taxon>Actinomycetota</taxon>
        <taxon>Actinomycetes</taxon>
        <taxon>Pseudonocardiales</taxon>
        <taxon>Pseudonocardiaceae</taxon>
        <taxon>Lentzea</taxon>
    </lineage>
</organism>
<feature type="chain" id="PRO_5011678175" description="Secreted protein" evidence="1">
    <location>
        <begin position="24"/>
        <end position="125"/>
    </location>
</feature>
<sequence>MTKSLLRKSAVFTASLVAMTAVAGTGATASAKPDGEVGVLARACTTFYMGSGEVYFCKTWNWDGNDYDGSWGPEGPSDLPGGTYLQRREDGRKIDPSAWSGRYYDRDEVLFRVCNDLLGGCTSWW</sequence>
<evidence type="ECO:0000313" key="2">
    <source>
        <dbReference type="EMBL" id="SDF94458.1"/>
    </source>
</evidence>
<dbReference type="STRING" id="200378.SAMN05216553_104307"/>
<keyword evidence="1" id="KW-0732">Signal</keyword>
<evidence type="ECO:0000313" key="3">
    <source>
        <dbReference type="Proteomes" id="UP000199623"/>
    </source>
</evidence>
<name>A0A1G7Q7M0_9PSEU</name>